<organism evidence="2 3">
    <name type="scientific">Streptomyces sanglieri</name>
    <dbReference type="NCBI Taxonomy" id="193460"/>
    <lineage>
        <taxon>Bacteria</taxon>
        <taxon>Bacillati</taxon>
        <taxon>Actinomycetota</taxon>
        <taxon>Actinomycetes</taxon>
        <taxon>Kitasatosporales</taxon>
        <taxon>Streptomycetaceae</taxon>
        <taxon>Streptomyces</taxon>
    </lineage>
</organism>
<evidence type="ECO:0008006" key="4">
    <source>
        <dbReference type="Google" id="ProtNLM"/>
    </source>
</evidence>
<dbReference type="EMBL" id="JBHTGL010000005">
    <property type="protein sequence ID" value="MFD0622362.1"/>
    <property type="molecule type" value="Genomic_DNA"/>
</dbReference>
<feature type="transmembrane region" description="Helical" evidence="1">
    <location>
        <begin position="43"/>
        <end position="63"/>
    </location>
</feature>
<feature type="transmembrane region" description="Helical" evidence="1">
    <location>
        <begin position="75"/>
        <end position="96"/>
    </location>
</feature>
<gene>
    <name evidence="2" type="ORF">ACFQ2K_05500</name>
</gene>
<keyword evidence="1" id="KW-1133">Transmembrane helix</keyword>
<keyword evidence="1" id="KW-0472">Membrane</keyword>
<keyword evidence="1" id="KW-0812">Transmembrane</keyword>
<dbReference type="Proteomes" id="UP001596915">
    <property type="component" value="Unassembled WGS sequence"/>
</dbReference>
<comment type="caution">
    <text evidence="2">The sequence shown here is derived from an EMBL/GenBank/DDBJ whole genome shotgun (WGS) entry which is preliminary data.</text>
</comment>
<evidence type="ECO:0000313" key="3">
    <source>
        <dbReference type="Proteomes" id="UP001596915"/>
    </source>
</evidence>
<proteinExistence type="predicted"/>
<accession>A0ABW2WQ36</accession>
<name>A0ABW2WQ36_9ACTN</name>
<sequence>MSWLNLLDVRSRTWRAAQVLKGAPAFARRRLTAADVWVQDHHVGVGVTVLVALCTAAGLLLRFRMDQVIELARQFAPVCTILSIAITAVFGSIKWVRKRKKARLATTEAARS</sequence>
<keyword evidence="3" id="KW-1185">Reference proteome</keyword>
<evidence type="ECO:0000313" key="2">
    <source>
        <dbReference type="EMBL" id="MFD0622362.1"/>
    </source>
</evidence>
<protein>
    <recommendedName>
        <fullName evidence="4">Integral membrane protein</fullName>
    </recommendedName>
</protein>
<evidence type="ECO:0000256" key="1">
    <source>
        <dbReference type="SAM" id="Phobius"/>
    </source>
</evidence>
<reference evidence="3" key="1">
    <citation type="journal article" date="2019" name="Int. J. Syst. Evol. Microbiol.">
        <title>The Global Catalogue of Microorganisms (GCM) 10K type strain sequencing project: providing services to taxonomists for standard genome sequencing and annotation.</title>
        <authorList>
            <consortium name="The Broad Institute Genomics Platform"/>
            <consortium name="The Broad Institute Genome Sequencing Center for Infectious Disease"/>
            <person name="Wu L."/>
            <person name="Ma J."/>
        </authorList>
    </citation>
    <scope>NUCLEOTIDE SEQUENCE [LARGE SCALE GENOMIC DNA]</scope>
    <source>
        <strain evidence="3">JCM 12607</strain>
    </source>
</reference>